<evidence type="ECO:0000313" key="4">
    <source>
        <dbReference type="EMBL" id="MBW6533276.1"/>
    </source>
</evidence>
<protein>
    <submittedName>
        <fullName evidence="4">Alpha-galactosidase</fullName>
    </submittedName>
</protein>
<dbReference type="Proteomes" id="UP000759103">
    <property type="component" value="Unassembled WGS sequence"/>
</dbReference>
<dbReference type="InterPro" id="IPR013785">
    <property type="entry name" value="Aldolase_TIM"/>
</dbReference>
<evidence type="ECO:0000256" key="1">
    <source>
        <dbReference type="ARBA" id="ARBA00022801"/>
    </source>
</evidence>
<evidence type="ECO:0000256" key="3">
    <source>
        <dbReference type="SAM" id="SignalP"/>
    </source>
</evidence>
<organism evidence="4 5">
    <name type="scientific">Sphingomonas citri</name>
    <dbReference type="NCBI Taxonomy" id="2862499"/>
    <lineage>
        <taxon>Bacteria</taxon>
        <taxon>Pseudomonadati</taxon>
        <taxon>Pseudomonadota</taxon>
        <taxon>Alphaproteobacteria</taxon>
        <taxon>Sphingomonadales</taxon>
        <taxon>Sphingomonadaceae</taxon>
        <taxon>Sphingomonas</taxon>
    </lineage>
</organism>
<dbReference type="InterPro" id="IPR002252">
    <property type="entry name" value="Glyco_hydro_36"/>
</dbReference>
<reference evidence="4 5" key="1">
    <citation type="submission" date="2021-07" db="EMBL/GenBank/DDBJ databases">
        <title>Sphingomonas sp.</title>
        <authorList>
            <person name="Feng G."/>
            <person name="Li J."/>
            <person name="Pan M."/>
        </authorList>
    </citation>
    <scope>NUCLEOTIDE SEQUENCE [LARGE SCALE GENOMIC DNA]</scope>
    <source>
        <strain evidence="4 5">RRHST34</strain>
    </source>
</reference>
<proteinExistence type="predicted"/>
<gene>
    <name evidence="4" type="ORF">KZ820_21260</name>
</gene>
<dbReference type="EMBL" id="JAHXZN010000018">
    <property type="protein sequence ID" value="MBW6533276.1"/>
    <property type="molecule type" value="Genomic_DNA"/>
</dbReference>
<dbReference type="InterPro" id="IPR050985">
    <property type="entry name" value="Alpha-glycosidase_related"/>
</dbReference>
<feature type="chain" id="PRO_5046348207" evidence="3">
    <location>
        <begin position="22"/>
        <end position="625"/>
    </location>
</feature>
<name>A0ABS7BUK9_9SPHN</name>
<keyword evidence="1" id="KW-0378">Hydrolase</keyword>
<dbReference type="SUPFAM" id="SSF51445">
    <property type="entry name" value="(Trans)glycosidases"/>
    <property type="match status" value="1"/>
</dbReference>
<sequence length="625" mass="68940">MTRWIAAVAFSACLWPAAPSAQTSPPKLVETRRSLTLAGLELTVTGALDGFALAVRAEPIAPGVARAVLTLTRATPAPPPRLTIRWSQPSVDMAGMWTPDASLGRTIVPDFASTRLRSTLTAAAPVLALYGRGEQNRLTVAVEEAVSPVLLAARLREEDVRVYGSVELFSERHAPLTRYTTSLRLDTRAIPVADTLGDVAAWWSRQPGKAPVPAPPSAREPLDSTWYSYHQAVDEAAVLAEAEAAARRGFKVMIVDDGWQTGDTNRGYAHAGDWHPERLRRMRVVTDALHARGMKGMLWFSVPLVGDEAAVLPRFRGKILRRWAEQRTNVLDPRYPEVRAYLVDTFRRAVRDWGWDGLKLDFIDMFSSDETTVLDRADGRDIASVYEAVNRLMVDVMTALRAVRPDVMIEFRQPYSGPVIRTFGNMLRASDAPNESILNRQRIVDLRLLAGATPVHADPIVWHPDEPSDTAALQLLDTLFAVPQVSMRLDTLTPAHAAMLTHYLAYWRTNRAVLLDGRFRPEGLNAQYELVRAATADKQIVAAYADRLIALEAPSRAIDLVNATAAKRLVVEAMRDLGRYEARATDAEGREVSRTSIDLRRGAHVIAVPPAGIVALVRRPGAAHR</sequence>
<accession>A0ABS7BUK9</accession>
<dbReference type="PANTHER" id="PTHR43053">
    <property type="entry name" value="GLYCOSIDASE FAMILY 31"/>
    <property type="match status" value="1"/>
</dbReference>
<dbReference type="PANTHER" id="PTHR43053:SF3">
    <property type="entry name" value="ALPHA-GALACTOSIDASE C-RELATED"/>
    <property type="match status" value="1"/>
</dbReference>
<keyword evidence="5" id="KW-1185">Reference proteome</keyword>
<feature type="signal peptide" evidence="3">
    <location>
        <begin position="1"/>
        <end position="21"/>
    </location>
</feature>
<evidence type="ECO:0000313" key="5">
    <source>
        <dbReference type="Proteomes" id="UP000759103"/>
    </source>
</evidence>
<keyword evidence="3" id="KW-0732">Signal</keyword>
<dbReference type="CDD" id="cd14791">
    <property type="entry name" value="GH36"/>
    <property type="match status" value="1"/>
</dbReference>
<comment type="caution">
    <text evidence="4">The sequence shown here is derived from an EMBL/GenBank/DDBJ whole genome shotgun (WGS) entry which is preliminary data.</text>
</comment>
<evidence type="ECO:0000256" key="2">
    <source>
        <dbReference type="ARBA" id="ARBA00023295"/>
    </source>
</evidence>
<keyword evidence="2" id="KW-0326">Glycosidase</keyword>
<dbReference type="Gene3D" id="3.20.20.70">
    <property type="entry name" value="Aldolase class I"/>
    <property type="match status" value="1"/>
</dbReference>
<dbReference type="RefSeq" id="WP_219750794.1">
    <property type="nucleotide sequence ID" value="NZ_JAHXZN010000018.1"/>
</dbReference>
<dbReference type="InterPro" id="IPR017853">
    <property type="entry name" value="GH"/>
</dbReference>